<evidence type="ECO:0000256" key="1">
    <source>
        <dbReference type="SAM" id="MobiDB-lite"/>
    </source>
</evidence>
<sequence>QKEQSKCRQGTGQSTRDKIEFSECHFLIIFKFPAGSVPPVRPDVTGSGTQKTDAGIGRRRWPGTLQGGAKDKVSAGGIPEQRQIGISECSSGLPLV</sequence>
<name>A0ABN9CBW2_9NEOB</name>
<feature type="region of interest" description="Disordered" evidence="1">
    <location>
        <begin position="38"/>
        <end position="77"/>
    </location>
</feature>
<protein>
    <submittedName>
        <fullName evidence="2">Uncharacterized protein</fullName>
    </submittedName>
</protein>
<dbReference type="EMBL" id="CATNWA010009180">
    <property type="protein sequence ID" value="CAI9557570.1"/>
    <property type="molecule type" value="Genomic_DNA"/>
</dbReference>
<organism evidence="2 3">
    <name type="scientific">Staurois parvus</name>
    <dbReference type="NCBI Taxonomy" id="386267"/>
    <lineage>
        <taxon>Eukaryota</taxon>
        <taxon>Metazoa</taxon>
        <taxon>Chordata</taxon>
        <taxon>Craniata</taxon>
        <taxon>Vertebrata</taxon>
        <taxon>Euteleostomi</taxon>
        <taxon>Amphibia</taxon>
        <taxon>Batrachia</taxon>
        <taxon>Anura</taxon>
        <taxon>Neobatrachia</taxon>
        <taxon>Ranoidea</taxon>
        <taxon>Ranidae</taxon>
        <taxon>Staurois</taxon>
    </lineage>
</organism>
<evidence type="ECO:0000313" key="3">
    <source>
        <dbReference type="Proteomes" id="UP001162483"/>
    </source>
</evidence>
<feature type="non-terminal residue" evidence="2">
    <location>
        <position position="1"/>
    </location>
</feature>
<accession>A0ABN9CBW2</accession>
<proteinExistence type="predicted"/>
<dbReference type="Proteomes" id="UP001162483">
    <property type="component" value="Unassembled WGS sequence"/>
</dbReference>
<reference evidence="2" key="1">
    <citation type="submission" date="2023-05" db="EMBL/GenBank/DDBJ databases">
        <authorList>
            <person name="Stuckert A."/>
        </authorList>
    </citation>
    <scope>NUCLEOTIDE SEQUENCE</scope>
</reference>
<gene>
    <name evidence="2" type="ORF">SPARVUS_LOCUS4720724</name>
</gene>
<keyword evidence="3" id="KW-1185">Reference proteome</keyword>
<evidence type="ECO:0000313" key="2">
    <source>
        <dbReference type="EMBL" id="CAI9557570.1"/>
    </source>
</evidence>
<feature type="non-terminal residue" evidence="2">
    <location>
        <position position="96"/>
    </location>
</feature>
<comment type="caution">
    <text evidence="2">The sequence shown here is derived from an EMBL/GenBank/DDBJ whole genome shotgun (WGS) entry which is preliminary data.</text>
</comment>